<name>A0A7J5TEJ8_9BIFI</name>
<dbReference type="InterPro" id="IPR011050">
    <property type="entry name" value="Pectin_lyase_fold/virulence"/>
</dbReference>
<dbReference type="InterPro" id="IPR039448">
    <property type="entry name" value="Beta_helix"/>
</dbReference>
<evidence type="ECO:0000259" key="2">
    <source>
        <dbReference type="Pfam" id="PF21258"/>
    </source>
</evidence>
<dbReference type="EMBL" id="WDPD01000041">
    <property type="protein sequence ID" value="KAB7457215.1"/>
    <property type="molecule type" value="Genomic_DNA"/>
</dbReference>
<dbReference type="InterPro" id="IPR049169">
    <property type="entry name" value="Glyco_hydro_120_ins"/>
</dbReference>
<dbReference type="SUPFAM" id="SSF51126">
    <property type="entry name" value="Pectin lyase-like"/>
    <property type="match status" value="1"/>
</dbReference>
<dbReference type="Pfam" id="PF13229">
    <property type="entry name" value="Beta_helix"/>
    <property type="match status" value="1"/>
</dbReference>
<organism evidence="3 4">
    <name type="scientific">Bifidobacterium dentium</name>
    <dbReference type="NCBI Taxonomy" id="1689"/>
    <lineage>
        <taxon>Bacteria</taxon>
        <taxon>Bacillati</taxon>
        <taxon>Actinomycetota</taxon>
        <taxon>Actinomycetes</taxon>
        <taxon>Bifidobacteriales</taxon>
        <taxon>Bifidobacteriaceae</taxon>
        <taxon>Bifidobacterium</taxon>
    </lineage>
</organism>
<dbReference type="AlphaFoldDB" id="A0A7J5TEJ8"/>
<dbReference type="Gene3D" id="2.160.20.10">
    <property type="entry name" value="Single-stranded right-handed beta-helix, Pectin lyase-like"/>
    <property type="match status" value="1"/>
</dbReference>
<dbReference type="InterPro" id="IPR012334">
    <property type="entry name" value="Pectin_lyas_fold"/>
</dbReference>
<dbReference type="Proteomes" id="UP000429211">
    <property type="component" value="Unassembled WGS sequence"/>
</dbReference>
<feature type="domain" description="Right handed beta helix" evidence="1">
    <location>
        <begin position="144"/>
        <end position="272"/>
    </location>
</feature>
<dbReference type="RefSeq" id="WP_152029529.1">
    <property type="nucleotide sequence ID" value="NZ_WDPD01000041.1"/>
</dbReference>
<evidence type="ECO:0000313" key="4">
    <source>
        <dbReference type="Proteomes" id="UP000429211"/>
    </source>
</evidence>
<sequence>TRYVWHAEVDENAGTTTIWANFQGADPNEELVEVSVRRTCFFPARNHVNYITVRGFEMAQATGDWAPPTSQQWGMIGPNWSYGWIIEDNVLHDAKFSAVSLGKEISSGDNEWAKTERKTGYQYQLEAVFKARRIGWEKGLIGGHIVRNNDIYECGQNAIVGHMGSAFCRIEHNHVHHIALKREFFGWEVAGIKFHAALDTVIANNNIHDCSLGMWMDWQTQGTRITRNVFHDNVRDLMIEVSHGPYLVDNNVFASPVMFQNWSQGGAFVNNLICGGIEPHTVPDRSTPYHYPHTTEVAGCAVVSGGDERWLNNMFAPQPVKPTVGEYGLSAYSDCPMSMHEYLERQRAMWADPSQGGGERNPLQSLYAGGNIYLSGAQGLNKQEGTADDSERMQEDAPFFGGTASTSVACDEPMPVTLVEEPDGLYLRCTVPQAVADTRMQVVTSDMLGVPRIVEERYEQPDGSDYVLDTDLLEQALTATERKAGALNGLVSGENRIRIWEWNN</sequence>
<evidence type="ECO:0000259" key="1">
    <source>
        <dbReference type="Pfam" id="PF13229"/>
    </source>
</evidence>
<proteinExistence type="predicted"/>
<protein>
    <submittedName>
        <fullName evidence="3">Right-handed parallel beta-helix repeat-containing protein</fullName>
    </submittedName>
</protein>
<feature type="non-terminal residue" evidence="3">
    <location>
        <position position="1"/>
    </location>
</feature>
<evidence type="ECO:0000313" key="3">
    <source>
        <dbReference type="EMBL" id="KAB7457215.1"/>
    </source>
</evidence>
<reference evidence="3 4" key="1">
    <citation type="journal article" date="2019" name="Nat. Med.">
        <title>A library of human gut bacterial isolates paired with longitudinal multiomics data enables mechanistic microbiome research.</title>
        <authorList>
            <person name="Poyet M."/>
            <person name="Groussin M."/>
            <person name="Gibbons S.M."/>
            <person name="Avila-Pacheco J."/>
            <person name="Jiang X."/>
            <person name="Kearney S.M."/>
            <person name="Perrotta A.R."/>
            <person name="Berdy B."/>
            <person name="Zhao S."/>
            <person name="Lieberman T.D."/>
            <person name="Swanson P.K."/>
            <person name="Smith M."/>
            <person name="Roesemann S."/>
            <person name="Alexander J.E."/>
            <person name="Rich S.A."/>
            <person name="Livny J."/>
            <person name="Vlamakis H."/>
            <person name="Clish C."/>
            <person name="Bullock K."/>
            <person name="Deik A."/>
            <person name="Scott J."/>
            <person name="Pierce K.A."/>
            <person name="Xavier R.J."/>
            <person name="Alm E.J."/>
        </authorList>
    </citation>
    <scope>NUCLEOTIDE SEQUENCE [LARGE SCALE GENOMIC DNA]</scope>
    <source>
        <strain evidence="3 4">BIOML-A2</strain>
    </source>
</reference>
<dbReference type="Pfam" id="PF21258">
    <property type="entry name" value="Glyco_hydro_120_ins"/>
    <property type="match status" value="1"/>
</dbReference>
<feature type="domain" description="Glycoside hydrolase 120 insertion" evidence="2">
    <location>
        <begin position="1"/>
        <end position="34"/>
    </location>
</feature>
<comment type="caution">
    <text evidence="3">The sequence shown here is derived from an EMBL/GenBank/DDBJ whole genome shotgun (WGS) entry which is preliminary data.</text>
</comment>
<accession>A0A7J5TEJ8</accession>
<gene>
    <name evidence="3" type="ORF">GBB04_11700</name>
</gene>